<organism evidence="3 4">
    <name type="scientific">Candidatus Caccousia avicola</name>
    <dbReference type="NCBI Taxonomy" id="2840721"/>
    <lineage>
        <taxon>Bacteria</taxon>
        <taxon>Bacillati</taxon>
        <taxon>Bacillota</taxon>
        <taxon>Clostridia</taxon>
        <taxon>Eubacteriales</taxon>
        <taxon>Oscillospiraceae</taxon>
        <taxon>Oscillospiraceae incertae sedis</taxon>
        <taxon>Candidatus Caccousia</taxon>
    </lineage>
</organism>
<dbReference type="EMBL" id="DVGZ01000112">
    <property type="protein sequence ID" value="HIR48092.1"/>
    <property type="molecule type" value="Genomic_DNA"/>
</dbReference>
<reference evidence="3" key="1">
    <citation type="submission" date="2020-10" db="EMBL/GenBank/DDBJ databases">
        <authorList>
            <person name="Gilroy R."/>
        </authorList>
    </citation>
    <scope>NUCLEOTIDE SEQUENCE</scope>
    <source>
        <strain evidence="3">ChiSxjej1B13-7958</strain>
    </source>
</reference>
<feature type="domain" description="Resolvase/invertase-type recombinase catalytic" evidence="1">
    <location>
        <begin position="12"/>
        <end position="156"/>
    </location>
</feature>
<evidence type="ECO:0000313" key="4">
    <source>
        <dbReference type="Proteomes" id="UP000824242"/>
    </source>
</evidence>
<dbReference type="AlphaFoldDB" id="A0A9D1DFB5"/>
<dbReference type="SUPFAM" id="SSF53041">
    <property type="entry name" value="Resolvase-like"/>
    <property type="match status" value="1"/>
</dbReference>
<comment type="caution">
    <text evidence="3">The sequence shown here is derived from an EMBL/GenBank/DDBJ whole genome shotgun (WGS) entry which is preliminary data.</text>
</comment>
<reference evidence="3" key="2">
    <citation type="journal article" date="2021" name="PeerJ">
        <title>Extensive microbial diversity within the chicken gut microbiome revealed by metagenomics and culture.</title>
        <authorList>
            <person name="Gilroy R."/>
            <person name="Ravi A."/>
            <person name="Getino M."/>
            <person name="Pursley I."/>
            <person name="Horton D.L."/>
            <person name="Alikhan N.F."/>
            <person name="Baker D."/>
            <person name="Gharbi K."/>
            <person name="Hall N."/>
            <person name="Watson M."/>
            <person name="Adriaenssens E.M."/>
            <person name="Foster-Nyarko E."/>
            <person name="Jarju S."/>
            <person name="Secka A."/>
            <person name="Antonio M."/>
            <person name="Oren A."/>
            <person name="Chaudhuri R.R."/>
            <person name="La Ragione R."/>
            <person name="Hildebrand F."/>
            <person name="Pallen M.J."/>
        </authorList>
    </citation>
    <scope>NUCLEOTIDE SEQUENCE</scope>
    <source>
        <strain evidence="3">ChiSxjej1B13-7958</strain>
    </source>
</reference>
<evidence type="ECO:0000259" key="1">
    <source>
        <dbReference type="PROSITE" id="PS51736"/>
    </source>
</evidence>
<dbReference type="Gene3D" id="3.40.50.1390">
    <property type="entry name" value="Resolvase, N-terminal catalytic domain"/>
    <property type="match status" value="1"/>
</dbReference>
<dbReference type="InterPro" id="IPR006119">
    <property type="entry name" value="Resolv_N"/>
</dbReference>
<dbReference type="Pfam" id="PF00239">
    <property type="entry name" value="Resolvase"/>
    <property type="match status" value="1"/>
</dbReference>
<dbReference type="InterPro" id="IPR050639">
    <property type="entry name" value="SSR_resolvase"/>
</dbReference>
<dbReference type="InterPro" id="IPR038109">
    <property type="entry name" value="DNA_bind_recomb_sf"/>
</dbReference>
<dbReference type="Pfam" id="PF07508">
    <property type="entry name" value="Recombinase"/>
    <property type="match status" value="1"/>
</dbReference>
<dbReference type="PANTHER" id="PTHR30461:SF23">
    <property type="entry name" value="DNA RECOMBINASE-RELATED"/>
    <property type="match status" value="1"/>
</dbReference>
<dbReference type="SMART" id="SM00857">
    <property type="entry name" value="Resolvase"/>
    <property type="match status" value="1"/>
</dbReference>
<dbReference type="CDD" id="cd00338">
    <property type="entry name" value="Ser_Recombinase"/>
    <property type="match status" value="1"/>
</dbReference>
<dbReference type="InterPro" id="IPR025827">
    <property type="entry name" value="Zn_ribbon_recom_dom"/>
</dbReference>
<dbReference type="Pfam" id="PF13408">
    <property type="entry name" value="Zn_ribbon_recom"/>
    <property type="match status" value="1"/>
</dbReference>
<sequence>MGKKAQVSEEKNGVIYARYSSHAQKDASIEQQVRECLVFAKEQGIHITATYEDRAISGKTDRRPNFQRMMKDAEKRKFQYVVAWKSNRMGRNMLQAMMNEARLNDLGVRVLYTEEDFDNTAAGRFALRSMMNVNQFYSENMAEDIRRGLRDNAMQCKVTNGTLPLGYKKDENLHYVLDPPNDEIVREIFGRVACGEPFVSIAEDLNARGVKTSRGGRWGRSSFHALLSNERYTGVYIYGDIRVEGGIPQIVDKGLFYRVQEVLKTKNNPQGRPRGGGDYLLTGKLFCGICKSPMVGVSGTGKSGQLHHYYMCQKRRQEKSCEKQNIRRDVIERQVAAAMKEYILRDDVIEWLADKAIAWAKDYRGETGIGALEAQLAENKKATKNLLAAIEMGIITESTKERLLELEREQAMLVSRLAEENASLVSFSRDDIISALSLYRSGSVEDRAFQAKLFDAFLVAVYLYEDHFKLEFHVGGKSGIDVPLESSIVDSLDSADPECSYELAFEPPPG</sequence>
<dbReference type="InterPro" id="IPR036162">
    <property type="entry name" value="Resolvase-like_N_sf"/>
</dbReference>
<accession>A0A9D1DFB5</accession>
<dbReference type="InterPro" id="IPR011109">
    <property type="entry name" value="DNA_bind_recombinase_dom"/>
</dbReference>
<proteinExistence type="predicted"/>
<feature type="domain" description="Recombinase" evidence="2">
    <location>
        <begin position="164"/>
        <end position="269"/>
    </location>
</feature>
<dbReference type="PROSITE" id="PS51736">
    <property type="entry name" value="RECOMBINASES_3"/>
    <property type="match status" value="1"/>
</dbReference>
<dbReference type="GO" id="GO:0003677">
    <property type="term" value="F:DNA binding"/>
    <property type="evidence" value="ECO:0007669"/>
    <property type="project" value="InterPro"/>
</dbReference>
<name>A0A9D1DFB5_9FIRM</name>
<dbReference type="Proteomes" id="UP000824242">
    <property type="component" value="Unassembled WGS sequence"/>
</dbReference>
<evidence type="ECO:0000313" key="3">
    <source>
        <dbReference type="EMBL" id="HIR48092.1"/>
    </source>
</evidence>
<gene>
    <name evidence="3" type="ORF">IAB89_10655</name>
</gene>
<dbReference type="Gene3D" id="3.90.1750.20">
    <property type="entry name" value="Putative Large Serine Recombinase, Chain B, Domain 2"/>
    <property type="match status" value="1"/>
</dbReference>
<dbReference type="PROSITE" id="PS51737">
    <property type="entry name" value="RECOMBINASE_DNA_BIND"/>
    <property type="match status" value="1"/>
</dbReference>
<dbReference type="GO" id="GO:0000150">
    <property type="term" value="F:DNA strand exchange activity"/>
    <property type="evidence" value="ECO:0007669"/>
    <property type="project" value="InterPro"/>
</dbReference>
<dbReference type="PANTHER" id="PTHR30461">
    <property type="entry name" value="DNA-INVERTASE FROM LAMBDOID PROPHAGE"/>
    <property type="match status" value="1"/>
</dbReference>
<evidence type="ECO:0000259" key="2">
    <source>
        <dbReference type="PROSITE" id="PS51737"/>
    </source>
</evidence>
<protein>
    <submittedName>
        <fullName evidence="3">Recombinase family protein</fullName>
    </submittedName>
</protein>